<dbReference type="AlphaFoldDB" id="A0A6M1LNR3"/>
<reference evidence="1 2" key="1">
    <citation type="submission" date="2020-03" db="EMBL/GenBank/DDBJ databases">
        <title>Roseomonas stagni sp. nov., isolated from pond water in Japan.</title>
        <authorList>
            <person name="Furuhata K."/>
            <person name="Miyamoto H."/>
            <person name="Goto K."/>
        </authorList>
    </citation>
    <scope>NUCLEOTIDE SEQUENCE [LARGE SCALE GENOMIC DNA]</scope>
    <source>
        <strain evidence="1 2">PeD5</strain>
    </source>
</reference>
<evidence type="ECO:0000313" key="1">
    <source>
        <dbReference type="EMBL" id="NGM21847.1"/>
    </source>
</evidence>
<dbReference type="Proteomes" id="UP000475385">
    <property type="component" value="Unassembled WGS sequence"/>
</dbReference>
<keyword evidence="2" id="KW-1185">Reference proteome</keyword>
<protein>
    <submittedName>
        <fullName evidence="1">Uncharacterized protein</fullName>
    </submittedName>
</protein>
<evidence type="ECO:0000313" key="2">
    <source>
        <dbReference type="Proteomes" id="UP000475385"/>
    </source>
</evidence>
<sequence length="95" mass="10796">MTEEALLDLARRYAWWRVPAEALPDRRRFIAQVMEHGTWEDAHALLADWGRDAFTGVLRDPPPGVLSPRSWRFWHVRLGCGEPAEAAPPGRVIPA</sequence>
<comment type="caution">
    <text evidence="1">The sequence shown here is derived from an EMBL/GenBank/DDBJ whole genome shotgun (WGS) entry which is preliminary data.</text>
</comment>
<gene>
    <name evidence="1" type="ORF">G3576_17620</name>
</gene>
<dbReference type="RefSeq" id="WP_164695756.1">
    <property type="nucleotide sequence ID" value="NZ_JAAIKB010000007.1"/>
</dbReference>
<organism evidence="1 2">
    <name type="scientific">Falsiroseomonas algicola</name>
    <dbReference type="NCBI Taxonomy" id="2716930"/>
    <lineage>
        <taxon>Bacteria</taxon>
        <taxon>Pseudomonadati</taxon>
        <taxon>Pseudomonadota</taxon>
        <taxon>Alphaproteobacteria</taxon>
        <taxon>Acetobacterales</taxon>
        <taxon>Roseomonadaceae</taxon>
        <taxon>Falsiroseomonas</taxon>
    </lineage>
</organism>
<accession>A0A6M1LNR3</accession>
<dbReference type="EMBL" id="JAAIKB010000007">
    <property type="protein sequence ID" value="NGM21847.1"/>
    <property type="molecule type" value="Genomic_DNA"/>
</dbReference>
<name>A0A6M1LNR3_9PROT</name>
<proteinExistence type="predicted"/>